<evidence type="ECO:0000313" key="2">
    <source>
        <dbReference type="EMBL" id="MRD49178.1"/>
    </source>
</evidence>
<proteinExistence type="predicted"/>
<gene>
    <name evidence="2" type="ORF">GHT07_18025</name>
</gene>
<dbReference type="AlphaFoldDB" id="A0A844B340"/>
<evidence type="ECO:0008006" key="4">
    <source>
        <dbReference type="Google" id="ProtNLM"/>
    </source>
</evidence>
<evidence type="ECO:0000313" key="3">
    <source>
        <dbReference type="Proteomes" id="UP000487350"/>
    </source>
</evidence>
<sequence>MSIAAILWSVLFGSIGLGYFMYGRKQKATVPLVCGLLLMVYPYVIANTIALVVIGVVLSAVPYFVRR</sequence>
<comment type="caution">
    <text evidence="2">The sequence shown here is derived from an EMBL/GenBank/DDBJ whole genome shotgun (WGS) entry which is preliminary data.</text>
</comment>
<keyword evidence="1" id="KW-1133">Transmembrane helix</keyword>
<protein>
    <recommendedName>
        <fullName evidence="4">Amino acid transport protein</fullName>
    </recommendedName>
</protein>
<evidence type="ECO:0000256" key="1">
    <source>
        <dbReference type="SAM" id="Phobius"/>
    </source>
</evidence>
<dbReference type="EMBL" id="WJBU01000020">
    <property type="protein sequence ID" value="MRD49178.1"/>
    <property type="molecule type" value="Genomic_DNA"/>
</dbReference>
<reference evidence="2 3" key="1">
    <citation type="submission" date="2019-11" db="EMBL/GenBank/DDBJ databases">
        <title>Caenimonas koreensis gen. nov., sp. nov., isolated from activated sludge.</title>
        <authorList>
            <person name="Seung H.R."/>
        </authorList>
    </citation>
    <scope>NUCLEOTIDE SEQUENCE [LARGE SCALE GENOMIC DNA]</scope>
    <source>
        <strain evidence="2 3">EMB320</strain>
    </source>
</reference>
<keyword evidence="1" id="KW-0472">Membrane</keyword>
<organism evidence="2 3">
    <name type="scientific">Caenimonas koreensis DSM 17982</name>
    <dbReference type="NCBI Taxonomy" id="1121255"/>
    <lineage>
        <taxon>Bacteria</taxon>
        <taxon>Pseudomonadati</taxon>
        <taxon>Pseudomonadota</taxon>
        <taxon>Betaproteobacteria</taxon>
        <taxon>Burkholderiales</taxon>
        <taxon>Comamonadaceae</taxon>
        <taxon>Caenimonas</taxon>
    </lineage>
</organism>
<keyword evidence="1" id="KW-0812">Transmembrane</keyword>
<keyword evidence="3" id="KW-1185">Reference proteome</keyword>
<name>A0A844B340_9BURK</name>
<accession>A0A844B340</accession>
<dbReference type="Proteomes" id="UP000487350">
    <property type="component" value="Unassembled WGS sequence"/>
</dbReference>
<feature type="transmembrane region" description="Helical" evidence="1">
    <location>
        <begin position="40"/>
        <end position="65"/>
    </location>
</feature>